<evidence type="ECO:0000313" key="3">
    <source>
        <dbReference type="Proteomes" id="UP001597532"/>
    </source>
</evidence>
<dbReference type="InterPro" id="IPR000182">
    <property type="entry name" value="GNAT_dom"/>
</dbReference>
<name>A0ABW5VFE3_9FLAO</name>
<dbReference type="EMBL" id="JBHUOK010000030">
    <property type="protein sequence ID" value="MFD2790423.1"/>
    <property type="molecule type" value="Genomic_DNA"/>
</dbReference>
<dbReference type="PROSITE" id="PS51186">
    <property type="entry name" value="GNAT"/>
    <property type="match status" value="1"/>
</dbReference>
<dbReference type="Proteomes" id="UP001597532">
    <property type="component" value="Unassembled WGS sequence"/>
</dbReference>
<feature type="domain" description="N-acetyltransferase" evidence="1">
    <location>
        <begin position="4"/>
        <end position="154"/>
    </location>
</feature>
<proteinExistence type="predicted"/>
<evidence type="ECO:0000259" key="1">
    <source>
        <dbReference type="PROSITE" id="PS51186"/>
    </source>
</evidence>
<gene>
    <name evidence="2" type="ORF">ACFS1K_11670</name>
</gene>
<comment type="caution">
    <text evidence="2">The sequence shown here is derived from an EMBL/GenBank/DDBJ whole genome shotgun (WGS) entry which is preliminary data.</text>
</comment>
<dbReference type="InterPro" id="IPR016181">
    <property type="entry name" value="Acyl_CoA_acyltransferase"/>
</dbReference>
<keyword evidence="3" id="KW-1185">Reference proteome</keyword>
<reference evidence="3" key="1">
    <citation type="journal article" date="2019" name="Int. J. Syst. Evol. Microbiol.">
        <title>The Global Catalogue of Microorganisms (GCM) 10K type strain sequencing project: providing services to taxonomists for standard genome sequencing and annotation.</title>
        <authorList>
            <consortium name="The Broad Institute Genomics Platform"/>
            <consortium name="The Broad Institute Genome Sequencing Center for Infectious Disease"/>
            <person name="Wu L."/>
            <person name="Ma J."/>
        </authorList>
    </citation>
    <scope>NUCLEOTIDE SEQUENCE [LARGE SCALE GENOMIC DNA]</scope>
    <source>
        <strain evidence="3">KCTC 52924</strain>
    </source>
</reference>
<sequence>MEFIKLTQLSKTDKIEILNLWNREYPEKLNYQTLAEFDHYLINKTEQSHILMIDESQEITGWYFAFKRDNDKWFTLIIDSKLHGRGFGTKVLNLAKEKETELNGWVIDHSNDRKKNGEIYKSPLRFYLKNGFKKLEENRLELDKITAVRIKWSK</sequence>
<dbReference type="SUPFAM" id="SSF55729">
    <property type="entry name" value="Acyl-CoA N-acyltransferases (Nat)"/>
    <property type="match status" value="1"/>
</dbReference>
<dbReference type="Gene3D" id="3.40.630.30">
    <property type="match status" value="1"/>
</dbReference>
<dbReference type="RefSeq" id="WP_251805566.1">
    <property type="nucleotide sequence ID" value="NZ_CP166679.1"/>
</dbReference>
<evidence type="ECO:0000313" key="2">
    <source>
        <dbReference type="EMBL" id="MFD2790423.1"/>
    </source>
</evidence>
<dbReference type="Pfam" id="PF13508">
    <property type="entry name" value="Acetyltransf_7"/>
    <property type="match status" value="1"/>
</dbReference>
<protein>
    <submittedName>
        <fullName evidence="2">GNAT family N-acetyltransferase</fullName>
    </submittedName>
</protein>
<organism evidence="2 3">
    <name type="scientific">Arenibacter antarcticus</name>
    <dbReference type="NCBI Taxonomy" id="2040469"/>
    <lineage>
        <taxon>Bacteria</taxon>
        <taxon>Pseudomonadati</taxon>
        <taxon>Bacteroidota</taxon>
        <taxon>Flavobacteriia</taxon>
        <taxon>Flavobacteriales</taxon>
        <taxon>Flavobacteriaceae</taxon>
        <taxon>Arenibacter</taxon>
    </lineage>
</organism>
<accession>A0ABW5VFE3</accession>